<dbReference type="AlphaFoldDB" id="A0A5J5IBJ9"/>
<dbReference type="SMART" id="SM00091">
    <property type="entry name" value="PAS"/>
    <property type="match status" value="2"/>
</dbReference>
<feature type="domain" description="PAC" evidence="2">
    <location>
        <begin position="231"/>
        <end position="283"/>
    </location>
</feature>
<gene>
    <name evidence="6" type="ORF">F4U95_03230</name>
    <name evidence="5" type="ORF">F4U96_03230</name>
</gene>
<dbReference type="FunFam" id="3.30.450.20:FF:000099">
    <property type="entry name" value="Sensory box sensor histidine kinase"/>
    <property type="match status" value="1"/>
</dbReference>
<dbReference type="InterPro" id="IPR052155">
    <property type="entry name" value="Biofilm_reg_signaling"/>
</dbReference>
<dbReference type="InterPro" id="IPR000160">
    <property type="entry name" value="GGDEF_dom"/>
</dbReference>
<dbReference type="InterPro" id="IPR035919">
    <property type="entry name" value="EAL_sf"/>
</dbReference>
<organism evidence="6 7">
    <name type="scientific">Sphingobium limneticum</name>
    <dbReference type="NCBI Taxonomy" id="1007511"/>
    <lineage>
        <taxon>Bacteria</taxon>
        <taxon>Pseudomonadati</taxon>
        <taxon>Pseudomonadota</taxon>
        <taxon>Alphaproteobacteria</taxon>
        <taxon>Sphingomonadales</taxon>
        <taxon>Sphingomonadaceae</taxon>
        <taxon>Sphingobium</taxon>
    </lineage>
</organism>
<feature type="domain" description="PAS" evidence="1">
    <location>
        <begin position="284"/>
        <end position="355"/>
    </location>
</feature>
<dbReference type="Gene3D" id="3.20.20.450">
    <property type="entry name" value="EAL domain"/>
    <property type="match status" value="1"/>
</dbReference>
<dbReference type="CDD" id="cd01948">
    <property type="entry name" value="EAL"/>
    <property type="match status" value="1"/>
</dbReference>
<evidence type="ECO:0000259" key="1">
    <source>
        <dbReference type="PROSITE" id="PS50112"/>
    </source>
</evidence>
<dbReference type="SUPFAM" id="SSF55073">
    <property type="entry name" value="Nucleotide cyclase"/>
    <property type="match status" value="1"/>
</dbReference>
<dbReference type="InterPro" id="IPR043128">
    <property type="entry name" value="Rev_trsase/Diguanyl_cyclase"/>
</dbReference>
<dbReference type="InterPro" id="IPR001633">
    <property type="entry name" value="EAL_dom"/>
</dbReference>
<dbReference type="SUPFAM" id="SSF141868">
    <property type="entry name" value="EAL domain-like"/>
    <property type="match status" value="1"/>
</dbReference>
<dbReference type="InterPro" id="IPR013655">
    <property type="entry name" value="PAS_fold_3"/>
</dbReference>
<feature type="domain" description="PAC" evidence="2">
    <location>
        <begin position="360"/>
        <end position="413"/>
    </location>
</feature>
<keyword evidence="8" id="KW-1185">Reference proteome</keyword>
<dbReference type="SMART" id="SM00267">
    <property type="entry name" value="GGDEF"/>
    <property type="match status" value="1"/>
</dbReference>
<dbReference type="SMART" id="SM00052">
    <property type="entry name" value="EAL"/>
    <property type="match status" value="1"/>
</dbReference>
<dbReference type="EMBL" id="VYQB01000002">
    <property type="protein sequence ID" value="KAA9020694.1"/>
    <property type="molecule type" value="Genomic_DNA"/>
</dbReference>
<evidence type="ECO:0000259" key="4">
    <source>
        <dbReference type="PROSITE" id="PS50887"/>
    </source>
</evidence>
<dbReference type="CDD" id="cd00130">
    <property type="entry name" value="PAS"/>
    <property type="match status" value="2"/>
</dbReference>
<dbReference type="Gene3D" id="3.30.450.20">
    <property type="entry name" value="PAS domain"/>
    <property type="match status" value="2"/>
</dbReference>
<dbReference type="Gene3D" id="3.30.70.270">
    <property type="match status" value="1"/>
</dbReference>
<name>A0A5J5IBJ9_9SPHN</name>
<dbReference type="Pfam" id="PF00990">
    <property type="entry name" value="GGDEF"/>
    <property type="match status" value="1"/>
</dbReference>
<dbReference type="PANTHER" id="PTHR44757:SF2">
    <property type="entry name" value="BIOFILM ARCHITECTURE MAINTENANCE PROTEIN MBAA"/>
    <property type="match status" value="1"/>
</dbReference>
<dbReference type="PROSITE" id="PS50887">
    <property type="entry name" value="GGDEF"/>
    <property type="match status" value="1"/>
</dbReference>
<dbReference type="NCBIfam" id="TIGR00229">
    <property type="entry name" value="sensory_box"/>
    <property type="match status" value="2"/>
</dbReference>
<dbReference type="Pfam" id="PF08447">
    <property type="entry name" value="PAS_3"/>
    <property type="match status" value="2"/>
</dbReference>
<dbReference type="InterPro" id="IPR029787">
    <property type="entry name" value="Nucleotide_cyclase"/>
</dbReference>
<dbReference type="PANTHER" id="PTHR44757">
    <property type="entry name" value="DIGUANYLATE CYCLASE DGCP"/>
    <property type="match status" value="1"/>
</dbReference>
<evidence type="ECO:0000259" key="3">
    <source>
        <dbReference type="PROSITE" id="PS50883"/>
    </source>
</evidence>
<dbReference type="InterPro" id="IPR000700">
    <property type="entry name" value="PAS-assoc_C"/>
</dbReference>
<evidence type="ECO:0000259" key="2">
    <source>
        <dbReference type="PROSITE" id="PS50113"/>
    </source>
</evidence>
<evidence type="ECO:0000313" key="8">
    <source>
        <dbReference type="Proteomes" id="UP000326364"/>
    </source>
</evidence>
<dbReference type="RefSeq" id="WP_150424545.1">
    <property type="nucleotide sequence ID" value="NZ_VYQA01000002.1"/>
</dbReference>
<feature type="domain" description="GGDEF" evidence="4">
    <location>
        <begin position="445"/>
        <end position="578"/>
    </location>
</feature>
<dbReference type="PROSITE" id="PS50113">
    <property type="entry name" value="PAC"/>
    <property type="match status" value="2"/>
</dbReference>
<evidence type="ECO:0000313" key="7">
    <source>
        <dbReference type="Proteomes" id="UP000325933"/>
    </source>
</evidence>
<dbReference type="PROSITE" id="PS50112">
    <property type="entry name" value="PAS"/>
    <property type="match status" value="1"/>
</dbReference>
<protein>
    <submittedName>
        <fullName evidence="6">EAL domain-containing protein</fullName>
    </submittedName>
</protein>
<dbReference type="Pfam" id="PF00563">
    <property type="entry name" value="EAL"/>
    <property type="match status" value="1"/>
</dbReference>
<dbReference type="SMART" id="SM00086">
    <property type="entry name" value="PAC"/>
    <property type="match status" value="3"/>
</dbReference>
<dbReference type="InterPro" id="IPR001610">
    <property type="entry name" value="PAC"/>
</dbReference>
<dbReference type="PROSITE" id="PS50883">
    <property type="entry name" value="EAL"/>
    <property type="match status" value="1"/>
</dbReference>
<comment type="caution">
    <text evidence="6">The sequence shown here is derived from an EMBL/GenBank/DDBJ whole genome shotgun (WGS) entry which is preliminary data.</text>
</comment>
<dbReference type="EMBL" id="VYQA01000002">
    <property type="protein sequence ID" value="KAA9033020.1"/>
    <property type="molecule type" value="Genomic_DNA"/>
</dbReference>
<evidence type="ECO:0000313" key="6">
    <source>
        <dbReference type="EMBL" id="KAA9033020.1"/>
    </source>
</evidence>
<dbReference type="NCBIfam" id="TIGR00254">
    <property type="entry name" value="GGDEF"/>
    <property type="match status" value="1"/>
</dbReference>
<dbReference type="CDD" id="cd01949">
    <property type="entry name" value="GGDEF"/>
    <property type="match status" value="1"/>
</dbReference>
<evidence type="ECO:0000313" key="5">
    <source>
        <dbReference type="EMBL" id="KAA9020694.1"/>
    </source>
</evidence>
<feature type="domain" description="EAL" evidence="3">
    <location>
        <begin position="587"/>
        <end position="842"/>
    </location>
</feature>
<dbReference type="InterPro" id="IPR000014">
    <property type="entry name" value="PAS"/>
</dbReference>
<proteinExistence type="predicted"/>
<dbReference type="InterPro" id="IPR035965">
    <property type="entry name" value="PAS-like_dom_sf"/>
</dbReference>
<dbReference type="Proteomes" id="UP000326364">
    <property type="component" value="Unassembled WGS sequence"/>
</dbReference>
<dbReference type="SUPFAM" id="SSF55785">
    <property type="entry name" value="PYP-like sensor domain (PAS domain)"/>
    <property type="match status" value="3"/>
</dbReference>
<accession>A0A5J5IBJ9</accession>
<reference evidence="7 8" key="1">
    <citation type="submission" date="2019-09" db="EMBL/GenBank/DDBJ databases">
        <authorList>
            <person name="Feng G."/>
        </authorList>
    </citation>
    <scope>NUCLEOTIDE SEQUENCE [LARGE SCALE GENOMIC DNA]</scope>
    <source>
        <strain evidence="6 7">KACC 19283</strain>
        <strain evidence="5 8">KACC 19284</strain>
    </source>
</reference>
<dbReference type="Proteomes" id="UP000325933">
    <property type="component" value="Unassembled WGS sequence"/>
</dbReference>
<sequence>MDRFADRRFHDVRLTPGDDFAAQQLFLHRNDLLFSPVFDRVSPPLLRWVADHRGRLIAIERESSRFRPRFAADPIGFGWRGLLSGGDRRILLAAARSSDRPQALTLSLRCVGGQERWCMIRMACVEGAGPPRWYGTVEDVHERHDRDSRALAAALAESREHYRSSVDLSPQVPWTASPKGSIEEVGPRWFDLTGMMPEKALGTGWLGALHPDDMQRTVAIWSGNLASGAPVDIDYRIRLRDGGYRWMRARASARRDPSGGILRWYGTLEDVHAERLAQTALTDSEERFRLAVQSARLGIWDLDCITGVRTWSNEFRRMLGLGEHQPATAELALSLVHPGDRDRLKYMLEAVAAGTLPPHFEATLRIYRADTGALRWIRSTGWMTRSDAGRPLRIIVTFRDVTEEHDADERIRWAATHDPMTRLPNRTLWQAALEEMAARAQAEGRTFGLLLLDIDDLKRTNDSMGHDAGDALLCAFAQRLASVAPADAVLGRLGGDEFGLAAPSLTDSAALERLSAALIDNVRTPHVHQGRSLDCGVSIGGAVFGVHADRAEDLLKAADLALYASKGAGRGRLTLFQSTLRAQAQQRSSMIRMARQVVAERLATPFYQPRIDMRSGHVLGYEALLRWHHPRMGVQLPGTIAAAFDHPEISVALTAQMLDAVLVDLQCWLRSGFDPGRVAINAAAADFASGDFADRVLSLLDRANVPTTHFEIEVTESVFLGRGADQVGHTLQHFSDAGVRVALDDFGTGFASLTHLKQYPVDVLKIDRSFVSHIEQDVGDAAIVDAIVKLGGSFGMEVVAEGVETAAQADFLLRQGCIVGQGFHLGRPQPVTAFSPPKARSQP</sequence>